<dbReference type="Proteomes" id="UP000324222">
    <property type="component" value="Unassembled WGS sequence"/>
</dbReference>
<dbReference type="EMBL" id="VSRR010079311">
    <property type="protein sequence ID" value="MPC88905.1"/>
    <property type="molecule type" value="Genomic_DNA"/>
</dbReference>
<feature type="region of interest" description="Disordered" evidence="1">
    <location>
        <begin position="1"/>
        <end position="38"/>
    </location>
</feature>
<feature type="compositionally biased region" description="Basic residues" evidence="1">
    <location>
        <begin position="8"/>
        <end position="19"/>
    </location>
</feature>
<comment type="caution">
    <text evidence="2">The sequence shown here is derived from an EMBL/GenBank/DDBJ whole genome shotgun (WGS) entry which is preliminary data.</text>
</comment>
<evidence type="ECO:0000313" key="2">
    <source>
        <dbReference type="EMBL" id="MPC88905.1"/>
    </source>
</evidence>
<keyword evidence="3" id="KW-1185">Reference proteome</keyword>
<proteinExistence type="predicted"/>
<organism evidence="2 3">
    <name type="scientific">Portunus trituberculatus</name>
    <name type="common">Swimming crab</name>
    <name type="synonym">Neptunus trituberculatus</name>
    <dbReference type="NCBI Taxonomy" id="210409"/>
    <lineage>
        <taxon>Eukaryota</taxon>
        <taxon>Metazoa</taxon>
        <taxon>Ecdysozoa</taxon>
        <taxon>Arthropoda</taxon>
        <taxon>Crustacea</taxon>
        <taxon>Multicrustacea</taxon>
        <taxon>Malacostraca</taxon>
        <taxon>Eumalacostraca</taxon>
        <taxon>Eucarida</taxon>
        <taxon>Decapoda</taxon>
        <taxon>Pleocyemata</taxon>
        <taxon>Brachyura</taxon>
        <taxon>Eubrachyura</taxon>
        <taxon>Portunoidea</taxon>
        <taxon>Portunidae</taxon>
        <taxon>Portuninae</taxon>
        <taxon>Portunus</taxon>
    </lineage>
</organism>
<evidence type="ECO:0000256" key="1">
    <source>
        <dbReference type="SAM" id="MobiDB-lite"/>
    </source>
</evidence>
<name>A0A5B7J2C3_PORTR</name>
<reference evidence="2 3" key="1">
    <citation type="submission" date="2019-05" db="EMBL/GenBank/DDBJ databases">
        <title>Another draft genome of Portunus trituberculatus and its Hox gene families provides insights of decapod evolution.</title>
        <authorList>
            <person name="Jeong J.-H."/>
            <person name="Song I."/>
            <person name="Kim S."/>
            <person name="Choi T."/>
            <person name="Kim D."/>
            <person name="Ryu S."/>
            <person name="Kim W."/>
        </authorList>
    </citation>
    <scope>NUCLEOTIDE SEQUENCE [LARGE SCALE GENOMIC DNA]</scope>
    <source>
        <tissue evidence="2">Muscle</tissue>
    </source>
</reference>
<accession>A0A5B7J2C3</accession>
<sequence length="38" mass="4517">MPVSSTERRRRRRRRRRNAPRVPLTSESATLLLPIHPP</sequence>
<dbReference type="AlphaFoldDB" id="A0A5B7J2C3"/>
<gene>
    <name evidence="2" type="ORF">E2C01_083829</name>
</gene>
<protein>
    <submittedName>
        <fullName evidence="2">Uncharacterized protein</fullName>
    </submittedName>
</protein>
<evidence type="ECO:0000313" key="3">
    <source>
        <dbReference type="Proteomes" id="UP000324222"/>
    </source>
</evidence>